<evidence type="ECO:0000256" key="3">
    <source>
        <dbReference type="ARBA" id="ARBA00022729"/>
    </source>
</evidence>
<dbReference type="Gene3D" id="3.30.1380.10">
    <property type="match status" value="1"/>
</dbReference>
<dbReference type="PIRSF" id="PIRSF018455">
    <property type="entry name" value="MepA"/>
    <property type="match status" value="1"/>
</dbReference>
<evidence type="ECO:0000313" key="10">
    <source>
        <dbReference type="EMBL" id="SFI88626.1"/>
    </source>
</evidence>
<dbReference type="STRING" id="1114924.SAMN05216258_110191"/>
<feature type="chain" id="PRO_5011773374" evidence="9">
    <location>
        <begin position="22"/>
        <end position="286"/>
    </location>
</feature>
<gene>
    <name evidence="10" type="ORF">SAMN05216258_110191</name>
</gene>
<evidence type="ECO:0000256" key="6">
    <source>
        <dbReference type="ARBA" id="ARBA00022833"/>
    </source>
</evidence>
<keyword evidence="1" id="KW-0645">Protease</keyword>
<keyword evidence="2" id="KW-0479">Metal-binding</keyword>
<dbReference type="GO" id="GO:0008237">
    <property type="term" value="F:metallopeptidase activity"/>
    <property type="evidence" value="ECO:0007669"/>
    <property type="project" value="UniProtKB-KW"/>
</dbReference>
<dbReference type="GO" id="GO:0046872">
    <property type="term" value="F:metal ion binding"/>
    <property type="evidence" value="ECO:0007669"/>
    <property type="project" value="UniProtKB-KW"/>
</dbReference>
<feature type="signal peptide" evidence="9">
    <location>
        <begin position="1"/>
        <end position="21"/>
    </location>
</feature>
<keyword evidence="6" id="KW-0862">Zinc</keyword>
<evidence type="ECO:0000256" key="1">
    <source>
        <dbReference type="ARBA" id="ARBA00022670"/>
    </source>
</evidence>
<dbReference type="OrthoDB" id="1467367at2"/>
<dbReference type="AlphaFoldDB" id="A0A1I3LVZ3"/>
<evidence type="ECO:0000313" key="11">
    <source>
        <dbReference type="Proteomes" id="UP000199377"/>
    </source>
</evidence>
<name>A0A1I3LVZ3_9RHOB</name>
<keyword evidence="7" id="KW-0482">Metalloprotease</keyword>
<dbReference type="SUPFAM" id="SSF55166">
    <property type="entry name" value="Hedgehog/DD-peptidase"/>
    <property type="match status" value="1"/>
</dbReference>
<feature type="disulfide bond" evidence="8">
    <location>
        <begin position="222"/>
        <end position="229"/>
    </location>
</feature>
<dbReference type="InterPro" id="IPR009045">
    <property type="entry name" value="Zn_M74/Hedgehog-like"/>
</dbReference>
<keyword evidence="3 9" id="KW-0732">Signal</keyword>
<dbReference type="EMBL" id="FOQH01000010">
    <property type="protein sequence ID" value="SFI88626.1"/>
    <property type="molecule type" value="Genomic_DNA"/>
</dbReference>
<protein>
    <submittedName>
        <fullName evidence="10">Murein endopeptidase. Metallo peptidase. MEROPS family M74</fullName>
    </submittedName>
</protein>
<dbReference type="GO" id="GO:0004252">
    <property type="term" value="F:serine-type endopeptidase activity"/>
    <property type="evidence" value="ECO:0007669"/>
    <property type="project" value="InterPro"/>
</dbReference>
<evidence type="ECO:0000256" key="5">
    <source>
        <dbReference type="ARBA" id="ARBA00022801"/>
    </source>
</evidence>
<keyword evidence="5" id="KW-0378">Hydrolase</keyword>
<dbReference type="NCBIfam" id="NF006947">
    <property type="entry name" value="PRK09429.1"/>
    <property type="match status" value="1"/>
</dbReference>
<accession>A0A1I3LVZ3</accession>
<evidence type="ECO:0000256" key="9">
    <source>
        <dbReference type="SAM" id="SignalP"/>
    </source>
</evidence>
<sequence>MTRLALLAAALAAALAAPAAAAPLAKTLFGSEARGSDQSPAPIGSYAEGCLAGGVPLPASGPGWETVRLSRNRYWAHPEGFSFLTRLGEAARTAGWPGVMVGDVSQPRGGPMVDGHSSHQVGLDLDIFLRPAPAGGLSDAAREGAGSVSVVAGDRRSVTADWTSTHLAVVRAAAQDPAVARIFVNAAIKAELCRAAPQPRDWLRKVRPWWGHDAHFHVRLACPEGARLCLNQAPPPPGDGCDASLDWWFSDEALNPPPPKGPVVRARDVMTLADLPAECRGVLDAD</sequence>
<evidence type="ECO:0000256" key="4">
    <source>
        <dbReference type="ARBA" id="ARBA00022764"/>
    </source>
</evidence>
<feature type="disulfide bond" evidence="8">
    <location>
        <begin position="50"/>
        <end position="279"/>
    </location>
</feature>
<proteinExistence type="predicted"/>
<dbReference type="Pfam" id="PF03411">
    <property type="entry name" value="Peptidase_M74"/>
    <property type="match status" value="1"/>
</dbReference>
<evidence type="ECO:0000256" key="2">
    <source>
        <dbReference type="ARBA" id="ARBA00022723"/>
    </source>
</evidence>
<dbReference type="Proteomes" id="UP000199377">
    <property type="component" value="Unassembled WGS sequence"/>
</dbReference>
<dbReference type="GO" id="GO:0030288">
    <property type="term" value="C:outer membrane-bounded periplasmic space"/>
    <property type="evidence" value="ECO:0007669"/>
    <property type="project" value="InterPro"/>
</dbReference>
<feature type="disulfide bond" evidence="8">
    <location>
        <begin position="193"/>
        <end position="241"/>
    </location>
</feature>
<keyword evidence="11" id="KW-1185">Reference proteome</keyword>
<evidence type="ECO:0000256" key="8">
    <source>
        <dbReference type="PIRSR" id="PIRSR018455-2"/>
    </source>
</evidence>
<organism evidence="10 11">
    <name type="scientific">Albimonas pacifica</name>
    <dbReference type="NCBI Taxonomy" id="1114924"/>
    <lineage>
        <taxon>Bacteria</taxon>
        <taxon>Pseudomonadati</taxon>
        <taxon>Pseudomonadota</taxon>
        <taxon>Alphaproteobacteria</taxon>
        <taxon>Rhodobacterales</taxon>
        <taxon>Paracoccaceae</taxon>
        <taxon>Albimonas</taxon>
    </lineage>
</organism>
<reference evidence="10 11" key="1">
    <citation type="submission" date="2016-10" db="EMBL/GenBank/DDBJ databases">
        <authorList>
            <person name="de Groot N.N."/>
        </authorList>
    </citation>
    <scope>NUCLEOTIDE SEQUENCE [LARGE SCALE GENOMIC DNA]</scope>
    <source>
        <strain evidence="10 11">CGMCC 1.11030</strain>
    </source>
</reference>
<keyword evidence="4" id="KW-0574">Periplasm</keyword>
<keyword evidence="8" id="KW-1015">Disulfide bond</keyword>
<evidence type="ECO:0000256" key="7">
    <source>
        <dbReference type="ARBA" id="ARBA00023049"/>
    </source>
</evidence>
<dbReference type="RefSeq" id="WP_092863511.1">
    <property type="nucleotide sequence ID" value="NZ_FOQH01000010.1"/>
</dbReference>
<dbReference type="InterPro" id="IPR005073">
    <property type="entry name" value="Peptidase_M74"/>
</dbReference>
<dbReference type="GO" id="GO:0006508">
    <property type="term" value="P:proteolysis"/>
    <property type="evidence" value="ECO:0007669"/>
    <property type="project" value="UniProtKB-KW"/>
</dbReference>